<feature type="compositionally biased region" description="Polar residues" evidence="1">
    <location>
        <begin position="10"/>
        <end position="20"/>
    </location>
</feature>
<evidence type="ECO:0000313" key="2">
    <source>
        <dbReference type="Proteomes" id="UP000887540"/>
    </source>
</evidence>
<dbReference type="Proteomes" id="UP000887540">
    <property type="component" value="Unplaced"/>
</dbReference>
<protein>
    <submittedName>
        <fullName evidence="3">Uncharacterized protein</fullName>
    </submittedName>
</protein>
<dbReference type="AlphaFoldDB" id="A0A914D5X9"/>
<feature type="compositionally biased region" description="Polar residues" evidence="1">
    <location>
        <begin position="56"/>
        <end position="65"/>
    </location>
</feature>
<feature type="compositionally biased region" description="Basic and acidic residues" evidence="1">
    <location>
        <begin position="70"/>
        <end position="87"/>
    </location>
</feature>
<reference evidence="3" key="1">
    <citation type="submission" date="2022-11" db="UniProtKB">
        <authorList>
            <consortium name="WormBaseParasite"/>
        </authorList>
    </citation>
    <scope>IDENTIFICATION</scope>
</reference>
<name>A0A914D5X9_9BILA</name>
<feature type="region of interest" description="Disordered" evidence="1">
    <location>
        <begin position="1"/>
        <end position="93"/>
    </location>
</feature>
<dbReference type="WBParaSite" id="ACRNAN_scaffold1857.g9434.t1">
    <property type="protein sequence ID" value="ACRNAN_scaffold1857.g9434.t1"/>
    <property type="gene ID" value="ACRNAN_scaffold1857.g9434"/>
</dbReference>
<accession>A0A914D5X9</accession>
<sequence length="93" mass="10254">MDHSAFVPPSLSSTNKSGGANQDEIEIEFDENYFTPPPPTAQQPASKIQYEKPTSYKKTQAGHTKNPSKHPKESSKTTKKSHTDKAASHSKKK</sequence>
<organism evidence="2 3">
    <name type="scientific">Acrobeloides nanus</name>
    <dbReference type="NCBI Taxonomy" id="290746"/>
    <lineage>
        <taxon>Eukaryota</taxon>
        <taxon>Metazoa</taxon>
        <taxon>Ecdysozoa</taxon>
        <taxon>Nematoda</taxon>
        <taxon>Chromadorea</taxon>
        <taxon>Rhabditida</taxon>
        <taxon>Tylenchina</taxon>
        <taxon>Cephalobomorpha</taxon>
        <taxon>Cephaloboidea</taxon>
        <taxon>Cephalobidae</taxon>
        <taxon>Acrobeloides</taxon>
    </lineage>
</organism>
<proteinExistence type="predicted"/>
<keyword evidence="2" id="KW-1185">Reference proteome</keyword>
<evidence type="ECO:0000313" key="3">
    <source>
        <dbReference type="WBParaSite" id="ACRNAN_scaffold1857.g9434.t1"/>
    </source>
</evidence>
<evidence type="ECO:0000256" key="1">
    <source>
        <dbReference type="SAM" id="MobiDB-lite"/>
    </source>
</evidence>